<proteinExistence type="predicted"/>
<evidence type="ECO:0000256" key="1">
    <source>
        <dbReference type="SAM" id="MobiDB-lite"/>
    </source>
</evidence>
<dbReference type="EMBL" id="JBGFUD010019139">
    <property type="protein sequence ID" value="MFH4984604.1"/>
    <property type="molecule type" value="Genomic_DNA"/>
</dbReference>
<evidence type="ECO:0000313" key="2">
    <source>
        <dbReference type="EMBL" id="MFH4984604.1"/>
    </source>
</evidence>
<sequence>MLSISDQNVTYVVTISRSKWLTMYAWNGRNMVIEKRVSLNLQGSLIYFETHHKELVILSTKSLILFDLFGETHVNDYKCNAIDNDDEPFDEKTRHPRMKENLSPEKFVR</sequence>
<protein>
    <submittedName>
        <fullName evidence="2">Uncharacterized protein</fullName>
    </submittedName>
</protein>
<evidence type="ECO:0000313" key="3">
    <source>
        <dbReference type="Proteomes" id="UP001608902"/>
    </source>
</evidence>
<dbReference type="Proteomes" id="UP001608902">
    <property type="component" value="Unassembled WGS sequence"/>
</dbReference>
<comment type="caution">
    <text evidence="2">The sequence shown here is derived from an EMBL/GenBank/DDBJ whole genome shotgun (WGS) entry which is preliminary data.</text>
</comment>
<organism evidence="2 3">
    <name type="scientific">Gnathostoma spinigerum</name>
    <dbReference type="NCBI Taxonomy" id="75299"/>
    <lineage>
        <taxon>Eukaryota</taxon>
        <taxon>Metazoa</taxon>
        <taxon>Ecdysozoa</taxon>
        <taxon>Nematoda</taxon>
        <taxon>Chromadorea</taxon>
        <taxon>Rhabditida</taxon>
        <taxon>Spirurina</taxon>
        <taxon>Gnathostomatomorpha</taxon>
        <taxon>Gnathostomatoidea</taxon>
        <taxon>Gnathostomatidae</taxon>
        <taxon>Gnathostoma</taxon>
    </lineage>
</organism>
<feature type="region of interest" description="Disordered" evidence="1">
    <location>
        <begin position="85"/>
        <end position="109"/>
    </location>
</feature>
<feature type="compositionally biased region" description="Basic and acidic residues" evidence="1">
    <location>
        <begin position="90"/>
        <end position="109"/>
    </location>
</feature>
<accession>A0ABD6F358</accession>
<gene>
    <name evidence="2" type="ORF">AB6A40_011313</name>
</gene>
<keyword evidence="3" id="KW-1185">Reference proteome</keyword>
<dbReference type="AlphaFoldDB" id="A0ABD6F358"/>
<name>A0ABD6F358_9BILA</name>
<reference evidence="2 3" key="1">
    <citation type="submission" date="2024-08" db="EMBL/GenBank/DDBJ databases">
        <title>Gnathostoma spinigerum genome.</title>
        <authorList>
            <person name="Gonzalez-Bertolin B."/>
            <person name="Monzon S."/>
            <person name="Zaballos A."/>
            <person name="Jimenez P."/>
            <person name="Dekumyoy P."/>
            <person name="Varona S."/>
            <person name="Cuesta I."/>
            <person name="Sumanam S."/>
            <person name="Adisakwattana P."/>
            <person name="Gasser R.B."/>
            <person name="Hernandez-Gonzalez A."/>
            <person name="Young N.D."/>
            <person name="Perteguer M.J."/>
        </authorList>
    </citation>
    <scope>NUCLEOTIDE SEQUENCE [LARGE SCALE GENOMIC DNA]</scope>
    <source>
        <strain evidence="2">AL3</strain>
        <tissue evidence="2">Liver</tissue>
    </source>
</reference>